<feature type="transmembrane region" description="Helical" evidence="1">
    <location>
        <begin position="173"/>
        <end position="192"/>
    </location>
</feature>
<reference evidence="3" key="1">
    <citation type="journal article" date="2019" name="Int. J. Syst. Evol. Microbiol.">
        <title>The Global Catalogue of Microorganisms (GCM) 10K type strain sequencing project: providing services to taxonomists for standard genome sequencing and annotation.</title>
        <authorList>
            <consortium name="The Broad Institute Genomics Platform"/>
            <consortium name="The Broad Institute Genome Sequencing Center for Infectious Disease"/>
            <person name="Wu L."/>
            <person name="Ma J."/>
        </authorList>
    </citation>
    <scope>NUCLEOTIDE SEQUENCE [LARGE SCALE GENOMIC DNA]</scope>
    <source>
        <strain evidence="3">CGMCC 4.7405</strain>
    </source>
</reference>
<keyword evidence="1" id="KW-0472">Membrane</keyword>
<comment type="caution">
    <text evidence="2">The sequence shown here is derived from an EMBL/GenBank/DDBJ whole genome shotgun (WGS) entry which is preliminary data.</text>
</comment>
<gene>
    <name evidence="2" type="ORF">ACFOWZ_34140</name>
</gene>
<feature type="transmembrane region" description="Helical" evidence="1">
    <location>
        <begin position="145"/>
        <end position="166"/>
    </location>
</feature>
<proteinExistence type="predicted"/>
<protein>
    <submittedName>
        <fullName evidence="2">ABC transporter permease</fullName>
    </submittedName>
</protein>
<dbReference type="PANTHER" id="PTHR36832">
    <property type="entry name" value="SLR1174 PROTEIN-RELATED"/>
    <property type="match status" value="1"/>
</dbReference>
<evidence type="ECO:0000313" key="3">
    <source>
        <dbReference type="Proteomes" id="UP001595690"/>
    </source>
</evidence>
<keyword evidence="3" id="KW-1185">Reference proteome</keyword>
<feature type="transmembrane region" description="Helical" evidence="1">
    <location>
        <begin position="225"/>
        <end position="243"/>
    </location>
</feature>
<organism evidence="2 3">
    <name type="scientific">Lentzea rhizosphaerae</name>
    <dbReference type="NCBI Taxonomy" id="2041025"/>
    <lineage>
        <taxon>Bacteria</taxon>
        <taxon>Bacillati</taxon>
        <taxon>Actinomycetota</taxon>
        <taxon>Actinomycetes</taxon>
        <taxon>Pseudonocardiales</taxon>
        <taxon>Pseudonocardiaceae</taxon>
        <taxon>Lentzea</taxon>
    </lineage>
</organism>
<dbReference type="InterPro" id="IPR010390">
    <property type="entry name" value="ABC-2_transporter-like"/>
</dbReference>
<name>A0ABV8C3I7_9PSEU</name>
<evidence type="ECO:0000256" key="1">
    <source>
        <dbReference type="SAM" id="Phobius"/>
    </source>
</evidence>
<evidence type="ECO:0000313" key="2">
    <source>
        <dbReference type="EMBL" id="MFC3896543.1"/>
    </source>
</evidence>
<dbReference type="RefSeq" id="WP_382378071.1">
    <property type="nucleotide sequence ID" value="NZ_JBHRZI010000029.1"/>
</dbReference>
<sequence length="255" mass="28231">MTEHLAFVRTRIVEVLTYRFELLFQLINPLLQLLLLAAVWRAVYAGKSEVDGVSVSTMTTYVTLSTLHALLMHDQIVHWVEQRVRSGAVGIDLVRPIPLLRQQVLSQMSQVAVKVPMMAVVFPVAVLTTGLVAPAAPALYALSTLLGWLVNCCVLLLIAAVAFWTLELGGMTFLYYVVSQFLSGALVPLWFMPDWLRTAVEWLPLQATVFTPVAIYLGKDGWRGIGVQAVWLVLLGTAVVLVWRRAVHRVVVQGG</sequence>
<keyword evidence="1" id="KW-1133">Transmembrane helix</keyword>
<dbReference type="EMBL" id="JBHRZI010000029">
    <property type="protein sequence ID" value="MFC3896543.1"/>
    <property type="molecule type" value="Genomic_DNA"/>
</dbReference>
<feature type="transmembrane region" description="Helical" evidence="1">
    <location>
        <begin position="22"/>
        <end position="40"/>
    </location>
</feature>
<dbReference type="PANTHER" id="PTHR36832:SF1">
    <property type="entry name" value="SLR1174 PROTEIN"/>
    <property type="match status" value="1"/>
</dbReference>
<dbReference type="Pfam" id="PF06182">
    <property type="entry name" value="ABC2_membrane_6"/>
    <property type="match status" value="1"/>
</dbReference>
<accession>A0ABV8C3I7</accession>
<keyword evidence="1" id="KW-0812">Transmembrane</keyword>
<dbReference type="Proteomes" id="UP001595690">
    <property type="component" value="Unassembled WGS sequence"/>
</dbReference>
<feature type="transmembrane region" description="Helical" evidence="1">
    <location>
        <begin position="111"/>
        <end position="133"/>
    </location>
</feature>